<keyword evidence="1" id="KW-1133">Transmembrane helix</keyword>
<evidence type="ECO:0000313" key="3">
    <source>
        <dbReference type="Proteomes" id="UP000183952"/>
    </source>
</evidence>
<accession>A0A1M6KIS0</accession>
<organism evidence="2 3">
    <name type="scientific">Hathewaya proteolytica DSM 3090</name>
    <dbReference type="NCBI Taxonomy" id="1121331"/>
    <lineage>
        <taxon>Bacteria</taxon>
        <taxon>Bacillati</taxon>
        <taxon>Bacillota</taxon>
        <taxon>Clostridia</taxon>
        <taxon>Eubacteriales</taxon>
        <taxon>Clostridiaceae</taxon>
        <taxon>Hathewaya</taxon>
    </lineage>
</organism>
<feature type="transmembrane region" description="Helical" evidence="1">
    <location>
        <begin position="28"/>
        <end position="47"/>
    </location>
</feature>
<protein>
    <submittedName>
        <fullName evidence="2">Uncharacterized protein</fullName>
    </submittedName>
</protein>
<dbReference type="STRING" id="1121331.SAMN02745248_00485"/>
<keyword evidence="3" id="KW-1185">Reference proteome</keyword>
<proteinExistence type="predicted"/>
<gene>
    <name evidence="2" type="ORF">SAMN02745248_00485</name>
</gene>
<name>A0A1M6KIS0_9CLOT</name>
<keyword evidence="1" id="KW-0472">Membrane</keyword>
<keyword evidence="1" id="KW-0812">Transmembrane</keyword>
<dbReference type="Proteomes" id="UP000183952">
    <property type="component" value="Unassembled WGS sequence"/>
</dbReference>
<dbReference type="AlphaFoldDB" id="A0A1M6KIS0"/>
<dbReference type="OrthoDB" id="1899479at2"/>
<dbReference type="EMBL" id="FRAD01000004">
    <property type="protein sequence ID" value="SHJ58805.1"/>
    <property type="molecule type" value="Genomic_DNA"/>
</dbReference>
<reference evidence="2 3" key="1">
    <citation type="submission" date="2016-11" db="EMBL/GenBank/DDBJ databases">
        <authorList>
            <person name="Jaros S."/>
            <person name="Januszkiewicz K."/>
            <person name="Wedrychowicz H."/>
        </authorList>
    </citation>
    <scope>NUCLEOTIDE SEQUENCE [LARGE SCALE GENOMIC DNA]</scope>
    <source>
        <strain evidence="2 3">DSM 3090</strain>
    </source>
</reference>
<evidence type="ECO:0000256" key="1">
    <source>
        <dbReference type="SAM" id="Phobius"/>
    </source>
</evidence>
<evidence type="ECO:0000313" key="2">
    <source>
        <dbReference type="EMBL" id="SHJ58805.1"/>
    </source>
</evidence>
<dbReference type="RefSeq" id="WP_072901913.1">
    <property type="nucleotide sequence ID" value="NZ_FRAD01000004.1"/>
</dbReference>
<sequence length="318" mass="37097">MKNTDELINSIKRKANAKILLRRKRKKSLLFGLGICCGIAVLIGNYWDKFFLKGDRRFYFQDPNKKYTEANYEMGIHIPKIRLEKSKNGISTCMIGLVVYKDNIYTQAQYINGDKSLKEKYVGNYIGRAKGNIDEYSGKDEYSKELASTVMGDVYTVKGYDENFRICTVQEENGVVGVQFYEMLNGITFNRGEDLFGENRLNLKENWKGVSFVTHDDWDNNSYEEYEYASLGCTQDEINKFLQRLYQGKFQYLYSNGDTVSIYNSENKQYHLFFNMKDGTTVELRLFENGYVGYQNLGWYFIKVDGEEFDKIIQSCVK</sequence>